<dbReference type="AlphaFoldDB" id="A0A7W0C658"/>
<comment type="caution">
    <text evidence="1">The sequence shown here is derived from an EMBL/GenBank/DDBJ whole genome shotgun (WGS) entry which is preliminary data.</text>
</comment>
<reference evidence="1 2" key="1">
    <citation type="submission" date="2020-07" db="EMBL/GenBank/DDBJ databases">
        <title>Genomic Encyclopedia of Type Strains, Phase IV (KMG-IV): sequencing the most valuable type-strain genomes for metagenomic binning, comparative biology and taxonomic classification.</title>
        <authorList>
            <person name="Goeker M."/>
        </authorList>
    </citation>
    <scope>NUCLEOTIDE SEQUENCE [LARGE SCALE GENOMIC DNA]</scope>
    <source>
        <strain evidence="1 2">DSM 17721</strain>
    </source>
</reference>
<evidence type="ECO:0000313" key="2">
    <source>
        <dbReference type="Proteomes" id="UP000525298"/>
    </source>
</evidence>
<evidence type="ECO:0000313" key="1">
    <source>
        <dbReference type="EMBL" id="MBA2879928.1"/>
    </source>
</evidence>
<dbReference type="EMBL" id="JACDUS010000001">
    <property type="protein sequence ID" value="MBA2879928.1"/>
    <property type="molecule type" value="Genomic_DNA"/>
</dbReference>
<sequence>MSQKDDSTTAYTCNEYRMEMILLALEKQMARPDLTPSEKESIQNEIQRVKKEMDMI</sequence>
<proteinExistence type="predicted"/>
<organism evidence="1 2">
    <name type="scientific">Desulfosalsimonas propionicica</name>
    <dbReference type="NCBI Taxonomy" id="332175"/>
    <lineage>
        <taxon>Bacteria</taxon>
        <taxon>Pseudomonadati</taxon>
        <taxon>Thermodesulfobacteriota</taxon>
        <taxon>Desulfobacteria</taxon>
        <taxon>Desulfobacterales</taxon>
        <taxon>Desulfosalsimonadaceae</taxon>
        <taxon>Desulfosalsimonas</taxon>
    </lineage>
</organism>
<name>A0A7W0C658_9BACT</name>
<protein>
    <submittedName>
        <fullName evidence="1">Uncharacterized protein</fullName>
    </submittedName>
</protein>
<dbReference type="Proteomes" id="UP000525298">
    <property type="component" value="Unassembled WGS sequence"/>
</dbReference>
<accession>A0A7W0C658</accession>
<gene>
    <name evidence="1" type="ORF">HNR65_000235</name>
</gene>
<dbReference type="RefSeq" id="WP_181549612.1">
    <property type="nucleotide sequence ID" value="NZ_JACDUS010000001.1"/>
</dbReference>
<keyword evidence="2" id="KW-1185">Reference proteome</keyword>